<feature type="transmembrane region" description="Helical" evidence="7">
    <location>
        <begin position="389"/>
        <end position="410"/>
    </location>
</feature>
<feature type="transmembrane region" description="Helical" evidence="7">
    <location>
        <begin position="296"/>
        <end position="315"/>
    </location>
</feature>
<proteinExistence type="predicted"/>
<reference evidence="9 10" key="1">
    <citation type="submission" date="2016-11" db="EMBL/GenBank/DDBJ databases">
        <title>Comparative genomics of Acidibacillus ferroxidans species.</title>
        <authorList>
            <person name="Oliveira G."/>
            <person name="Nunes G."/>
            <person name="Oliveira R."/>
            <person name="Araujo F."/>
            <person name="Salim A."/>
            <person name="Scholte L."/>
            <person name="Morais D."/>
            <person name="Nancucheo I."/>
            <person name="Johnson D.B."/>
            <person name="Grail B."/>
            <person name="Bittencourt J."/>
            <person name="Valadares R."/>
        </authorList>
    </citation>
    <scope>NUCLEOTIDE SEQUENCE [LARGE SCALE GENOMIC DNA]</scope>
    <source>
        <strain evidence="9 10">Y002</strain>
    </source>
</reference>
<feature type="transmembrane region" description="Helical" evidence="7">
    <location>
        <begin position="21"/>
        <end position="46"/>
    </location>
</feature>
<dbReference type="Pfam" id="PF00083">
    <property type="entry name" value="Sugar_tr"/>
    <property type="match status" value="1"/>
</dbReference>
<dbReference type="Gene3D" id="1.20.1250.20">
    <property type="entry name" value="MFS general substrate transporter like domains"/>
    <property type="match status" value="1"/>
</dbReference>
<dbReference type="PANTHER" id="PTHR23511">
    <property type="entry name" value="SYNAPTIC VESICLE GLYCOPROTEIN 2"/>
    <property type="match status" value="1"/>
</dbReference>
<feature type="transmembrane region" description="Helical" evidence="7">
    <location>
        <begin position="58"/>
        <end position="77"/>
    </location>
</feature>
<dbReference type="EMBL" id="MPDK01000003">
    <property type="protein sequence ID" value="PWI58589.1"/>
    <property type="molecule type" value="Genomic_DNA"/>
</dbReference>
<comment type="subcellular location">
    <subcellularLocation>
        <location evidence="1">Cell membrane</location>
        <topology evidence="1">Multi-pass membrane protein</topology>
    </subcellularLocation>
</comment>
<feature type="transmembrane region" description="Helical" evidence="7">
    <location>
        <begin position="416"/>
        <end position="437"/>
    </location>
</feature>
<dbReference type="GO" id="GO:0022857">
    <property type="term" value="F:transmembrane transporter activity"/>
    <property type="evidence" value="ECO:0007669"/>
    <property type="project" value="InterPro"/>
</dbReference>
<name>A0A2U3DBC9_SULT2</name>
<dbReference type="InterPro" id="IPR005828">
    <property type="entry name" value="MFS_sugar_transport-like"/>
</dbReference>
<sequence>MSNQNHLSQALDEAPMGLFHLRAVLTAGAGFFTDAYDLFIIGAALVLIKGQWHLSKEMVGLLGSTSLIAAFLGAFIFGRISDVFGRKKVYGLEAAIMAIGAVLSALSPNILWLLVFRFIMGLGIGGDYPVSAVLMSEYANRKDRGKLVSLVFSMQALGLIAGPIVAMTLLASGVDGNIAWRIMLGLGAIPALAVIYFRRTMPESPRFEAQVRGQVKAAAENIRRFSGGAIVADQEATPSKRMNIWKFISNRRLMLTLLGTAGTWFLFDYAYYGNSISTPLIMKLIAPHASALTAEAWSLMIFAIAAVPGYILAFTTIDKIGHKKLQLIGFFIMGLAFLLMGIIPGITTMVGPFLVLYAISYFFAEFGPNTTTFVLSAELFPVSVRTTGHGFSAGIAKIGAFIGAFLFPVLSSTLGLAGTLDITFVFALLGIALTMLLPEPSGKSLDALSDPTPNMPTDPQLRAM</sequence>
<keyword evidence="4 7" id="KW-1133">Transmembrane helix</keyword>
<accession>A0A2U3DBC9</accession>
<evidence type="ECO:0000256" key="3">
    <source>
        <dbReference type="ARBA" id="ARBA00022692"/>
    </source>
</evidence>
<evidence type="ECO:0000313" key="10">
    <source>
        <dbReference type="Proteomes" id="UP000245380"/>
    </source>
</evidence>
<dbReference type="AlphaFoldDB" id="A0A2U3DBC9"/>
<gene>
    <name evidence="9" type="ORF">BM613_03290</name>
</gene>
<feature type="transmembrane region" description="Helical" evidence="7">
    <location>
        <begin position="253"/>
        <end position="272"/>
    </location>
</feature>
<keyword evidence="3 7" id="KW-0812">Transmembrane</keyword>
<evidence type="ECO:0000256" key="2">
    <source>
        <dbReference type="ARBA" id="ARBA00022448"/>
    </source>
</evidence>
<dbReference type="PANTHER" id="PTHR23511:SF34">
    <property type="entry name" value="SYNAPTIC VESICLE GLYCOPROTEIN 2"/>
    <property type="match status" value="1"/>
</dbReference>
<evidence type="ECO:0000256" key="6">
    <source>
        <dbReference type="SAM" id="MobiDB-lite"/>
    </source>
</evidence>
<dbReference type="InterPro" id="IPR020846">
    <property type="entry name" value="MFS_dom"/>
</dbReference>
<evidence type="ECO:0000259" key="8">
    <source>
        <dbReference type="PROSITE" id="PS50850"/>
    </source>
</evidence>
<evidence type="ECO:0000256" key="5">
    <source>
        <dbReference type="ARBA" id="ARBA00023136"/>
    </source>
</evidence>
<evidence type="ECO:0000256" key="7">
    <source>
        <dbReference type="SAM" id="Phobius"/>
    </source>
</evidence>
<dbReference type="PROSITE" id="PS00217">
    <property type="entry name" value="SUGAR_TRANSPORT_2"/>
    <property type="match status" value="1"/>
</dbReference>
<feature type="transmembrane region" description="Helical" evidence="7">
    <location>
        <begin position="89"/>
        <end position="106"/>
    </location>
</feature>
<feature type="transmembrane region" description="Helical" evidence="7">
    <location>
        <begin position="178"/>
        <end position="197"/>
    </location>
</feature>
<dbReference type="Proteomes" id="UP000245380">
    <property type="component" value="Unassembled WGS sequence"/>
</dbReference>
<evidence type="ECO:0000313" key="9">
    <source>
        <dbReference type="EMBL" id="PWI58589.1"/>
    </source>
</evidence>
<keyword evidence="5 7" id="KW-0472">Membrane</keyword>
<feature type="domain" description="Major facilitator superfamily (MFS) profile" evidence="8">
    <location>
        <begin position="23"/>
        <end position="442"/>
    </location>
</feature>
<dbReference type="SUPFAM" id="SSF103473">
    <property type="entry name" value="MFS general substrate transporter"/>
    <property type="match status" value="1"/>
</dbReference>
<dbReference type="OrthoDB" id="9787026at2"/>
<dbReference type="InterPro" id="IPR005829">
    <property type="entry name" value="Sugar_transporter_CS"/>
</dbReference>
<dbReference type="InterPro" id="IPR036259">
    <property type="entry name" value="MFS_trans_sf"/>
</dbReference>
<dbReference type="GO" id="GO:0005886">
    <property type="term" value="C:plasma membrane"/>
    <property type="evidence" value="ECO:0007669"/>
    <property type="project" value="UniProtKB-SubCell"/>
</dbReference>
<dbReference type="RefSeq" id="WP_109429782.1">
    <property type="nucleotide sequence ID" value="NZ_MPDK01000003.1"/>
</dbReference>
<comment type="caution">
    <text evidence="9">The sequence shown here is derived from an EMBL/GenBank/DDBJ whole genome shotgun (WGS) entry which is preliminary data.</text>
</comment>
<evidence type="ECO:0000256" key="4">
    <source>
        <dbReference type="ARBA" id="ARBA00022989"/>
    </source>
</evidence>
<dbReference type="PROSITE" id="PS50850">
    <property type="entry name" value="MFS"/>
    <property type="match status" value="1"/>
</dbReference>
<evidence type="ECO:0000256" key="1">
    <source>
        <dbReference type="ARBA" id="ARBA00004651"/>
    </source>
</evidence>
<feature type="transmembrane region" description="Helical" evidence="7">
    <location>
        <begin position="147"/>
        <end position="172"/>
    </location>
</feature>
<keyword evidence="2" id="KW-0813">Transport</keyword>
<feature type="region of interest" description="Disordered" evidence="6">
    <location>
        <begin position="444"/>
        <end position="464"/>
    </location>
</feature>
<organism evidence="9 10">
    <name type="scientific">Sulfoacidibacillus thermotolerans</name>
    <name type="common">Acidibacillus sulfuroxidans</name>
    <dbReference type="NCBI Taxonomy" id="1765684"/>
    <lineage>
        <taxon>Bacteria</taxon>
        <taxon>Bacillati</taxon>
        <taxon>Bacillota</taxon>
        <taxon>Bacilli</taxon>
        <taxon>Bacillales</taxon>
        <taxon>Alicyclobacillaceae</taxon>
        <taxon>Sulfoacidibacillus</taxon>
    </lineage>
</organism>
<keyword evidence="10" id="KW-1185">Reference proteome</keyword>
<feature type="transmembrane region" description="Helical" evidence="7">
    <location>
        <begin position="353"/>
        <end position="377"/>
    </location>
</feature>
<protein>
    <submittedName>
        <fullName evidence="9">MFS transporter</fullName>
    </submittedName>
</protein>
<feature type="transmembrane region" description="Helical" evidence="7">
    <location>
        <begin position="327"/>
        <end position="347"/>
    </location>
</feature>